<feature type="transmembrane region" description="Helical" evidence="7">
    <location>
        <begin position="43"/>
        <end position="65"/>
    </location>
</feature>
<sequence>MGLNKRTRKTKPVDPESNKPNSQVEAIEKLSKQLNNAITYKKLNFVIFFACFSMVFYALNFLGNIRLLYHYYIEGHYWYFSFLLTFIVLFGVITVYESYRFYNQNGKKYIPRDLLPPEPFWNNAMKWGFGIVLACSIPRNCDIINYALKAKRAKKTNNDRDKIYFVAMIWEDVELTKLNLFLCFTQSATQLLLNLYIMFKDKSNFADLSISWILYIFSIFNLSWALVSYDQKISLMNGIKRDEEDRQNNQSSGIGVNDTTNIANHYMIKTNWTECTLLFFSHFLWIVSRLFALSLFATGYDLLIWFTCFAHLIITFIWHLNQNYGIMDSLRLSFLHLYAYLYPLANESDKQKHPRLSPIMYQSVCLLENLFLMFLWTTSKLVGDGTLHHGISSVVSYPWKEWTFFVPWIVQLATMISSCLLFCWFDKKRQDNTTNV</sequence>
<evidence type="ECO:0000313" key="10">
    <source>
        <dbReference type="Proteomes" id="UP000789390"/>
    </source>
</evidence>
<keyword evidence="6 7" id="KW-0472">Membrane</keyword>
<keyword evidence="5 7" id="KW-1133">Transmembrane helix</keyword>
<dbReference type="Proteomes" id="UP000789390">
    <property type="component" value="Unassembled WGS sequence"/>
</dbReference>
<dbReference type="AlphaFoldDB" id="A0A8J2SDM5"/>
<reference evidence="9" key="1">
    <citation type="submission" date="2021-11" db="EMBL/GenBank/DDBJ databases">
        <authorList>
            <person name="Schell T."/>
        </authorList>
    </citation>
    <scope>NUCLEOTIDE SEQUENCE</scope>
    <source>
        <strain evidence="9">M5</strain>
    </source>
</reference>
<comment type="subcellular location">
    <subcellularLocation>
        <location evidence="1">Cell membrane</location>
        <topology evidence="1">Multi-pass membrane protein</topology>
    </subcellularLocation>
    <subcellularLocation>
        <location evidence="7">Membrane</location>
        <topology evidence="7">Multi-pass membrane protein</topology>
    </subcellularLocation>
</comment>
<feature type="transmembrane region" description="Helical" evidence="7">
    <location>
        <begin position="277"/>
        <end position="296"/>
    </location>
</feature>
<protein>
    <recommendedName>
        <fullName evidence="7">XK-related protein</fullName>
    </recommendedName>
</protein>
<feature type="transmembrane region" description="Helical" evidence="7">
    <location>
        <begin position="209"/>
        <end position="227"/>
    </location>
</feature>
<organism evidence="9 10">
    <name type="scientific">Daphnia galeata</name>
    <dbReference type="NCBI Taxonomy" id="27404"/>
    <lineage>
        <taxon>Eukaryota</taxon>
        <taxon>Metazoa</taxon>
        <taxon>Ecdysozoa</taxon>
        <taxon>Arthropoda</taxon>
        <taxon>Crustacea</taxon>
        <taxon>Branchiopoda</taxon>
        <taxon>Diplostraca</taxon>
        <taxon>Cladocera</taxon>
        <taxon>Anomopoda</taxon>
        <taxon>Daphniidae</taxon>
        <taxon>Daphnia</taxon>
    </lineage>
</organism>
<feature type="transmembrane region" description="Helical" evidence="7">
    <location>
        <begin position="178"/>
        <end position="197"/>
    </location>
</feature>
<keyword evidence="3" id="KW-1003">Cell membrane</keyword>
<feature type="region of interest" description="Disordered" evidence="8">
    <location>
        <begin position="1"/>
        <end position="21"/>
    </location>
</feature>
<keyword evidence="4 7" id="KW-0812">Transmembrane</keyword>
<feature type="transmembrane region" description="Helical" evidence="7">
    <location>
        <begin position="359"/>
        <end position="377"/>
    </location>
</feature>
<comment type="similarity">
    <text evidence="2 7">Belongs to the XK family.</text>
</comment>
<evidence type="ECO:0000256" key="3">
    <source>
        <dbReference type="ARBA" id="ARBA00022475"/>
    </source>
</evidence>
<dbReference type="GO" id="GO:0005886">
    <property type="term" value="C:plasma membrane"/>
    <property type="evidence" value="ECO:0007669"/>
    <property type="project" value="UniProtKB-SubCell"/>
</dbReference>
<feature type="compositionally biased region" description="Basic residues" evidence="8">
    <location>
        <begin position="1"/>
        <end position="10"/>
    </location>
</feature>
<gene>
    <name evidence="9" type="ORF">DGAL_LOCUS17531</name>
</gene>
<dbReference type="GO" id="GO:1902742">
    <property type="term" value="P:apoptotic process involved in development"/>
    <property type="evidence" value="ECO:0007669"/>
    <property type="project" value="TreeGrafter"/>
</dbReference>
<evidence type="ECO:0000256" key="5">
    <source>
        <dbReference type="ARBA" id="ARBA00022989"/>
    </source>
</evidence>
<dbReference type="InterPro" id="IPR018629">
    <property type="entry name" value="XK-rel"/>
</dbReference>
<feature type="transmembrane region" description="Helical" evidence="7">
    <location>
        <begin position="77"/>
        <end position="99"/>
    </location>
</feature>
<dbReference type="EMBL" id="CAKKLH010000343">
    <property type="protein sequence ID" value="CAH0113631.1"/>
    <property type="molecule type" value="Genomic_DNA"/>
</dbReference>
<proteinExistence type="inferred from homology"/>
<keyword evidence="10" id="KW-1185">Reference proteome</keyword>
<feature type="transmembrane region" description="Helical" evidence="7">
    <location>
        <begin position="405"/>
        <end position="425"/>
    </location>
</feature>
<evidence type="ECO:0000313" key="9">
    <source>
        <dbReference type="EMBL" id="CAH0113631.1"/>
    </source>
</evidence>
<evidence type="ECO:0000256" key="1">
    <source>
        <dbReference type="ARBA" id="ARBA00004651"/>
    </source>
</evidence>
<name>A0A8J2SDM5_9CRUS</name>
<evidence type="ECO:0000256" key="6">
    <source>
        <dbReference type="ARBA" id="ARBA00023136"/>
    </source>
</evidence>
<dbReference type="Pfam" id="PF09815">
    <property type="entry name" value="XK-related"/>
    <property type="match status" value="2"/>
</dbReference>
<dbReference type="PANTHER" id="PTHR16024">
    <property type="entry name" value="XK-RELATED PROTEIN"/>
    <property type="match status" value="1"/>
</dbReference>
<dbReference type="OrthoDB" id="6136301at2759"/>
<feature type="transmembrane region" description="Helical" evidence="7">
    <location>
        <begin position="302"/>
        <end position="321"/>
    </location>
</feature>
<dbReference type="InterPro" id="IPR050895">
    <property type="entry name" value="XK-related_scramblase"/>
</dbReference>
<evidence type="ECO:0000256" key="7">
    <source>
        <dbReference type="RuleBase" id="RU910716"/>
    </source>
</evidence>
<evidence type="ECO:0000256" key="2">
    <source>
        <dbReference type="ARBA" id="ARBA00008789"/>
    </source>
</evidence>
<evidence type="ECO:0000256" key="8">
    <source>
        <dbReference type="SAM" id="MobiDB-lite"/>
    </source>
</evidence>
<accession>A0A8J2SDM5</accession>
<dbReference type="GO" id="GO:0070782">
    <property type="term" value="P:phosphatidylserine exposure on apoptotic cell surface"/>
    <property type="evidence" value="ECO:0007669"/>
    <property type="project" value="TreeGrafter"/>
</dbReference>
<comment type="caution">
    <text evidence="9">The sequence shown here is derived from an EMBL/GenBank/DDBJ whole genome shotgun (WGS) entry which is preliminary data.</text>
</comment>
<dbReference type="GO" id="GO:0043652">
    <property type="term" value="P:engulfment of apoptotic cell"/>
    <property type="evidence" value="ECO:0007669"/>
    <property type="project" value="TreeGrafter"/>
</dbReference>
<evidence type="ECO:0000256" key="4">
    <source>
        <dbReference type="ARBA" id="ARBA00022692"/>
    </source>
</evidence>
<dbReference type="PANTHER" id="PTHR16024:SF6">
    <property type="entry name" value="XK-RELATED PROTEIN"/>
    <property type="match status" value="1"/>
</dbReference>